<evidence type="ECO:0000256" key="8">
    <source>
        <dbReference type="ARBA" id="ARBA00023170"/>
    </source>
</evidence>
<keyword evidence="6" id="KW-0297">G-protein coupled receptor</keyword>
<dbReference type="SMART" id="SM00008">
    <property type="entry name" value="HormR"/>
    <property type="match status" value="1"/>
</dbReference>
<feature type="transmembrane region" description="Helical" evidence="13">
    <location>
        <begin position="382"/>
        <end position="402"/>
    </location>
</feature>
<feature type="transmembrane region" description="Helical" evidence="13">
    <location>
        <begin position="352"/>
        <end position="370"/>
    </location>
</feature>
<dbReference type="GO" id="GO:0017046">
    <property type="term" value="F:peptide hormone binding"/>
    <property type="evidence" value="ECO:0007669"/>
    <property type="project" value="TreeGrafter"/>
</dbReference>
<keyword evidence="8" id="KW-0675">Receptor</keyword>
<dbReference type="PRINTS" id="PR00249">
    <property type="entry name" value="GPCRSECRETIN"/>
</dbReference>
<evidence type="ECO:0000256" key="11">
    <source>
        <dbReference type="ARBA" id="ARBA00054836"/>
    </source>
</evidence>
<dbReference type="SUPFAM" id="SSF81321">
    <property type="entry name" value="Family A G protein-coupled receptor-like"/>
    <property type="match status" value="1"/>
</dbReference>
<name>A0AAQ4EV17_AMBAM</name>
<feature type="domain" description="G-protein coupled receptors family 2 profile 1" evidence="14">
    <location>
        <begin position="58"/>
        <end position="142"/>
    </location>
</feature>
<evidence type="ECO:0000256" key="10">
    <source>
        <dbReference type="ARBA" id="ARBA00023224"/>
    </source>
</evidence>
<dbReference type="InterPro" id="IPR036445">
    <property type="entry name" value="GPCR_2_extracell_dom_sf"/>
</dbReference>
<keyword evidence="9" id="KW-0325">Glycoprotein</keyword>
<dbReference type="EMBL" id="JARKHS020010606">
    <property type="protein sequence ID" value="KAK8778567.1"/>
    <property type="molecule type" value="Genomic_DNA"/>
</dbReference>
<protein>
    <recommendedName>
        <fullName evidence="12">Diuretic hormone receptor</fullName>
    </recommendedName>
</protein>
<evidence type="ECO:0000259" key="14">
    <source>
        <dbReference type="PROSITE" id="PS50227"/>
    </source>
</evidence>
<evidence type="ECO:0000256" key="13">
    <source>
        <dbReference type="SAM" id="Phobius"/>
    </source>
</evidence>
<dbReference type="InterPro" id="IPR017983">
    <property type="entry name" value="GPCR_2_secretin-like_CS"/>
</dbReference>
<evidence type="ECO:0000256" key="12">
    <source>
        <dbReference type="ARBA" id="ARBA00071387"/>
    </source>
</evidence>
<dbReference type="PROSITE" id="PS50227">
    <property type="entry name" value="G_PROTEIN_RECEP_F2_3"/>
    <property type="match status" value="1"/>
</dbReference>
<evidence type="ECO:0000256" key="4">
    <source>
        <dbReference type="ARBA" id="ARBA00022692"/>
    </source>
</evidence>
<dbReference type="Pfam" id="PF02793">
    <property type="entry name" value="HRM"/>
    <property type="match status" value="1"/>
</dbReference>
<dbReference type="PANTHER" id="PTHR45620:SF15">
    <property type="entry name" value="DIURETIC HORMONE 44 RECEPTOR 1-RELATED"/>
    <property type="match status" value="1"/>
</dbReference>
<evidence type="ECO:0000256" key="7">
    <source>
        <dbReference type="ARBA" id="ARBA00023136"/>
    </source>
</evidence>
<dbReference type="InterPro" id="IPR002001">
    <property type="entry name" value="GPCR_2_diuretic_rcpt"/>
</dbReference>
<dbReference type="PROSITE" id="PS50261">
    <property type="entry name" value="G_PROTEIN_RECEP_F2_4"/>
    <property type="match status" value="1"/>
</dbReference>
<evidence type="ECO:0000313" key="16">
    <source>
        <dbReference type="EMBL" id="KAK8778567.1"/>
    </source>
</evidence>
<evidence type="ECO:0000313" key="17">
    <source>
        <dbReference type="Proteomes" id="UP001321473"/>
    </source>
</evidence>
<keyword evidence="5 13" id="KW-1133">Transmembrane helix</keyword>
<dbReference type="GO" id="GO:0007166">
    <property type="term" value="P:cell surface receptor signaling pathway"/>
    <property type="evidence" value="ECO:0007669"/>
    <property type="project" value="InterPro"/>
</dbReference>
<dbReference type="Pfam" id="PF00002">
    <property type="entry name" value="7tm_2"/>
    <property type="match status" value="1"/>
</dbReference>
<dbReference type="GO" id="GO:0008036">
    <property type="term" value="F:diuretic hormone receptor activity"/>
    <property type="evidence" value="ECO:0007669"/>
    <property type="project" value="InterPro"/>
</dbReference>
<dbReference type="Gene3D" id="4.10.1240.10">
    <property type="entry name" value="GPCR, family 2, extracellular hormone receptor domain"/>
    <property type="match status" value="1"/>
</dbReference>
<keyword evidence="10" id="KW-0807">Transducer</keyword>
<dbReference type="GO" id="GO:0007188">
    <property type="term" value="P:adenylate cyclase-modulating G protein-coupled receptor signaling pathway"/>
    <property type="evidence" value="ECO:0007669"/>
    <property type="project" value="TreeGrafter"/>
</dbReference>
<keyword evidence="17" id="KW-1185">Reference proteome</keyword>
<evidence type="ECO:0000256" key="5">
    <source>
        <dbReference type="ARBA" id="ARBA00022989"/>
    </source>
</evidence>
<organism evidence="16 17">
    <name type="scientific">Amblyomma americanum</name>
    <name type="common">Lone star tick</name>
    <dbReference type="NCBI Taxonomy" id="6943"/>
    <lineage>
        <taxon>Eukaryota</taxon>
        <taxon>Metazoa</taxon>
        <taxon>Ecdysozoa</taxon>
        <taxon>Arthropoda</taxon>
        <taxon>Chelicerata</taxon>
        <taxon>Arachnida</taxon>
        <taxon>Acari</taxon>
        <taxon>Parasitiformes</taxon>
        <taxon>Ixodida</taxon>
        <taxon>Ixodoidea</taxon>
        <taxon>Ixodidae</taxon>
        <taxon>Amblyomminae</taxon>
        <taxon>Amblyomma</taxon>
    </lineage>
</organism>
<dbReference type="PRINTS" id="PR01127">
    <property type="entry name" value="DIUHORMONER"/>
</dbReference>
<sequence>MESGSGGAGSWTESEHSAALDSLVAAIENFTIDHQEGGNPEVAFDESYLANLSLAQIRCYIAALNESQAYLQDDNGGPLACHRTWDGLSCWPVTHAGSVAVLPCFSFLNDLFYDTSNNATRMCLENGTWADRSDYSGCKPLVDVDREVDETTLYYIGYGVSLFALTIALWIFIYYKDLRCLRNTIHVNLMVTYFLVSIVWMTTATLQSIQAPVCRKSACFLYIVLTYLMGTNFFWMFVEGLYLYILVVKTFSVELVRLHVYAFVGWGLPAIVVTVWAITKAYFSANRNDPVLFDGLCVWQLKDIYDCIFICPVAIVLLVNMFFMGEIMYVLITKLRATTTVETQQYRKAAKALLVLTPLLGVTYILVIWTPSHKTAKIVFTYLQITLLSTQGFTVAVLYCFFNGEVRSTIRHHLQRWRASRALSAEQMRHGLSYRVGCRQSTGVSSVGGTVAAHGDTGRLYKGRAPRSSCISFASTTSTVVPHAGFLGPAHRFTNGAFGPPGKDDAV</sequence>
<feature type="domain" description="G-protein coupled receptors family 2 profile 2" evidence="15">
    <location>
        <begin position="150"/>
        <end position="403"/>
    </location>
</feature>
<evidence type="ECO:0000256" key="6">
    <source>
        <dbReference type="ARBA" id="ARBA00023040"/>
    </source>
</evidence>
<dbReference type="Gene3D" id="1.20.1070.10">
    <property type="entry name" value="Rhodopsin 7-helix transmembrane proteins"/>
    <property type="match status" value="1"/>
</dbReference>
<comment type="similarity">
    <text evidence="2">Belongs to the G-protein coupled receptor 2 family.</text>
</comment>
<feature type="transmembrane region" description="Helical" evidence="13">
    <location>
        <begin position="187"/>
        <end position="209"/>
    </location>
</feature>
<gene>
    <name evidence="16" type="ORF">V5799_020092</name>
</gene>
<keyword evidence="4 13" id="KW-0812">Transmembrane</keyword>
<feature type="transmembrane region" description="Helical" evidence="13">
    <location>
        <begin position="153"/>
        <end position="175"/>
    </location>
</feature>
<dbReference type="CDD" id="cd15263">
    <property type="entry name" value="7tmB1_DH_R"/>
    <property type="match status" value="1"/>
</dbReference>
<dbReference type="PANTHER" id="PTHR45620">
    <property type="entry name" value="PDF RECEPTOR-LIKE PROTEIN-RELATED"/>
    <property type="match status" value="1"/>
</dbReference>
<dbReference type="GO" id="GO:0005886">
    <property type="term" value="C:plasma membrane"/>
    <property type="evidence" value="ECO:0007669"/>
    <property type="project" value="UniProtKB-SubCell"/>
</dbReference>
<dbReference type="InterPro" id="IPR000832">
    <property type="entry name" value="GPCR_2_secretin-like"/>
</dbReference>
<feature type="transmembrane region" description="Helical" evidence="13">
    <location>
        <begin position="260"/>
        <end position="283"/>
    </location>
</feature>
<dbReference type="SUPFAM" id="SSF111418">
    <property type="entry name" value="Hormone receptor domain"/>
    <property type="match status" value="1"/>
</dbReference>
<feature type="transmembrane region" description="Helical" evidence="13">
    <location>
        <begin position="303"/>
        <end position="331"/>
    </location>
</feature>
<dbReference type="FunFam" id="1.20.1070.10:FF:000155">
    <property type="entry name" value="diuretic hormone receptor isoform X1"/>
    <property type="match status" value="1"/>
</dbReference>
<comment type="subcellular location">
    <subcellularLocation>
        <location evidence="1">Cell membrane</location>
        <topology evidence="1">Multi-pass membrane protein</topology>
    </subcellularLocation>
</comment>
<evidence type="ECO:0000256" key="3">
    <source>
        <dbReference type="ARBA" id="ARBA00022475"/>
    </source>
</evidence>
<evidence type="ECO:0000256" key="1">
    <source>
        <dbReference type="ARBA" id="ARBA00004651"/>
    </source>
</evidence>
<accession>A0AAQ4EV17</accession>
<reference evidence="16 17" key="1">
    <citation type="journal article" date="2023" name="Arcadia Sci">
        <title>De novo assembly of a long-read Amblyomma americanum tick genome.</title>
        <authorList>
            <person name="Chou S."/>
            <person name="Poskanzer K.E."/>
            <person name="Rollins M."/>
            <person name="Thuy-Boun P.S."/>
        </authorList>
    </citation>
    <scope>NUCLEOTIDE SEQUENCE [LARGE SCALE GENOMIC DNA]</scope>
    <source>
        <strain evidence="16">F_SG_1</strain>
        <tissue evidence="16">Salivary glands</tissue>
    </source>
</reference>
<dbReference type="PROSITE" id="PS00650">
    <property type="entry name" value="G_PROTEIN_RECEP_F2_2"/>
    <property type="match status" value="1"/>
</dbReference>
<dbReference type="InterPro" id="IPR001879">
    <property type="entry name" value="GPCR_2_extracellular_dom"/>
</dbReference>
<dbReference type="PROSITE" id="PS00649">
    <property type="entry name" value="G_PROTEIN_RECEP_F2_1"/>
    <property type="match status" value="1"/>
</dbReference>
<dbReference type="GO" id="GO:0008528">
    <property type="term" value="F:G protein-coupled peptide receptor activity"/>
    <property type="evidence" value="ECO:0007669"/>
    <property type="project" value="TreeGrafter"/>
</dbReference>
<feature type="transmembrane region" description="Helical" evidence="13">
    <location>
        <begin position="221"/>
        <end position="248"/>
    </location>
</feature>
<evidence type="ECO:0000259" key="15">
    <source>
        <dbReference type="PROSITE" id="PS50261"/>
    </source>
</evidence>
<dbReference type="Proteomes" id="UP001321473">
    <property type="component" value="Unassembled WGS sequence"/>
</dbReference>
<comment type="caution">
    <text evidence="16">The sequence shown here is derived from an EMBL/GenBank/DDBJ whole genome shotgun (WGS) entry which is preliminary data.</text>
</comment>
<comment type="function">
    <text evidence="11">Receptor for the insect diurectic hormone. The activity of this receptor is mediated by G proteins which activate adenylyl cyclase.</text>
</comment>
<keyword evidence="7 13" id="KW-0472">Membrane</keyword>
<proteinExistence type="inferred from homology"/>
<dbReference type="AlphaFoldDB" id="A0AAQ4EV17"/>
<evidence type="ECO:0000256" key="2">
    <source>
        <dbReference type="ARBA" id="ARBA00005314"/>
    </source>
</evidence>
<dbReference type="InterPro" id="IPR017981">
    <property type="entry name" value="GPCR_2-like_7TM"/>
</dbReference>
<evidence type="ECO:0000256" key="9">
    <source>
        <dbReference type="ARBA" id="ARBA00023180"/>
    </source>
</evidence>
<dbReference type="InterPro" id="IPR050332">
    <property type="entry name" value="GPCR_2"/>
</dbReference>
<keyword evidence="3" id="KW-1003">Cell membrane</keyword>